<keyword evidence="2" id="KW-0479">Metal-binding</keyword>
<dbReference type="GO" id="GO:0046872">
    <property type="term" value="F:metal ion binding"/>
    <property type="evidence" value="ECO:0007669"/>
    <property type="project" value="UniProtKB-KW"/>
</dbReference>
<dbReference type="Pfam" id="PF01557">
    <property type="entry name" value="FAA_hydrolase"/>
    <property type="match status" value="1"/>
</dbReference>
<dbReference type="EMBL" id="JAQQWP010000009">
    <property type="protein sequence ID" value="KAK8100127.1"/>
    <property type="molecule type" value="Genomic_DNA"/>
</dbReference>
<feature type="domain" description="Fumarylacetoacetase-like C-terminal" evidence="3">
    <location>
        <begin position="95"/>
        <end position="278"/>
    </location>
</feature>
<dbReference type="FunFam" id="3.90.850.10:FF:000002">
    <property type="entry name" value="2-hydroxyhepta-2,4-diene-1,7-dioate isomerase"/>
    <property type="match status" value="1"/>
</dbReference>
<evidence type="ECO:0000313" key="5">
    <source>
        <dbReference type="Proteomes" id="UP001392437"/>
    </source>
</evidence>
<name>A0AAW0QBW0_9PEZI</name>
<keyword evidence="5" id="KW-1185">Reference proteome</keyword>
<organism evidence="4 5">
    <name type="scientific">Apiospora kogelbergensis</name>
    <dbReference type="NCBI Taxonomy" id="1337665"/>
    <lineage>
        <taxon>Eukaryota</taxon>
        <taxon>Fungi</taxon>
        <taxon>Dikarya</taxon>
        <taxon>Ascomycota</taxon>
        <taxon>Pezizomycotina</taxon>
        <taxon>Sordariomycetes</taxon>
        <taxon>Xylariomycetidae</taxon>
        <taxon>Amphisphaeriales</taxon>
        <taxon>Apiosporaceae</taxon>
        <taxon>Apiospora</taxon>
    </lineage>
</organism>
<dbReference type="Proteomes" id="UP001392437">
    <property type="component" value="Unassembled WGS sequence"/>
</dbReference>
<dbReference type="Gene3D" id="3.90.850.10">
    <property type="entry name" value="Fumarylacetoacetase-like, C-terminal domain"/>
    <property type="match status" value="1"/>
</dbReference>
<dbReference type="InterPro" id="IPR011234">
    <property type="entry name" value="Fumarylacetoacetase-like_C"/>
</dbReference>
<evidence type="ECO:0000256" key="1">
    <source>
        <dbReference type="ARBA" id="ARBA00010211"/>
    </source>
</evidence>
<dbReference type="GO" id="GO:0050163">
    <property type="term" value="F:oxaloacetate tautomerase activity"/>
    <property type="evidence" value="ECO:0007669"/>
    <property type="project" value="UniProtKB-ARBA"/>
</dbReference>
<protein>
    <recommendedName>
        <fullName evidence="3">Fumarylacetoacetase-like C-terminal domain-containing protein</fullName>
    </recommendedName>
</protein>
<comment type="similarity">
    <text evidence="1">Belongs to the FAH family.</text>
</comment>
<dbReference type="InterPro" id="IPR036663">
    <property type="entry name" value="Fumarylacetoacetase_C_sf"/>
</dbReference>
<proteinExistence type="inferred from homology"/>
<reference evidence="4 5" key="1">
    <citation type="submission" date="2023-01" db="EMBL/GenBank/DDBJ databases">
        <title>Analysis of 21 Apiospora genomes using comparative genomics revels a genus with tremendous synthesis potential of carbohydrate active enzymes and secondary metabolites.</title>
        <authorList>
            <person name="Sorensen T."/>
        </authorList>
    </citation>
    <scope>NUCLEOTIDE SEQUENCE [LARGE SCALE GENOMIC DNA]</scope>
    <source>
        <strain evidence="4 5">CBS 117206</strain>
    </source>
</reference>
<evidence type="ECO:0000313" key="4">
    <source>
        <dbReference type="EMBL" id="KAK8100127.1"/>
    </source>
</evidence>
<dbReference type="GO" id="GO:0018773">
    <property type="term" value="F:acetylpyruvate hydrolase activity"/>
    <property type="evidence" value="ECO:0007669"/>
    <property type="project" value="TreeGrafter"/>
</dbReference>
<evidence type="ECO:0000256" key="2">
    <source>
        <dbReference type="ARBA" id="ARBA00022723"/>
    </source>
</evidence>
<accession>A0AAW0QBW0</accession>
<dbReference type="GO" id="GO:0006107">
    <property type="term" value="P:oxaloacetate metabolic process"/>
    <property type="evidence" value="ECO:0007669"/>
    <property type="project" value="UniProtKB-ARBA"/>
</dbReference>
<gene>
    <name evidence="4" type="ORF">PG999_010501</name>
</gene>
<comment type="caution">
    <text evidence="4">The sequence shown here is derived from an EMBL/GenBank/DDBJ whole genome shotgun (WGS) entry which is preliminary data.</text>
</comment>
<sequence length="283" mass="30075">MSIPSFTRLIRFVPKSDASKICIGEPESGSIDVGRALRQHEEVAAILWSGTSVLAPGVKTEQRELVDRVLSPVASTQVGTIRCIGLNRRGLTRPCHSKPSDSLGDPWPAPVVLPAITKADGTGDYEAELAVVIGKACKNVTEAEAMDYVLGYTACNDVSSRASQFAQSQWCFSKGFDGSCPIGPTLVSKSLIPDPSKLRIRGLKNGDVMQDCQTDDLIFSIGKIVSFLSQGTTLPAGTVIITGTPAGVGTGRNPEVNLEGGDDFAVEILPHIGTLVNVFEYEK</sequence>
<evidence type="ECO:0000259" key="3">
    <source>
        <dbReference type="Pfam" id="PF01557"/>
    </source>
</evidence>
<dbReference type="PANTHER" id="PTHR11820">
    <property type="entry name" value="ACYLPYRUVASE"/>
    <property type="match status" value="1"/>
</dbReference>
<dbReference type="PANTHER" id="PTHR11820:SF7">
    <property type="entry name" value="ACYLPYRUVASE FAHD1, MITOCHONDRIAL"/>
    <property type="match status" value="1"/>
</dbReference>
<dbReference type="SUPFAM" id="SSF56529">
    <property type="entry name" value="FAH"/>
    <property type="match status" value="1"/>
</dbReference>
<dbReference type="AlphaFoldDB" id="A0AAW0QBW0"/>